<dbReference type="Gene3D" id="1.20.1740.10">
    <property type="entry name" value="Amino acid/polyamine transporter I"/>
    <property type="match status" value="1"/>
</dbReference>
<dbReference type="PANTHER" id="PTHR42770">
    <property type="entry name" value="AMINO ACID TRANSPORTER-RELATED"/>
    <property type="match status" value="1"/>
</dbReference>
<organism evidence="8 9">
    <name type="scientific">Brachybacterium huguangmaarense</name>
    <dbReference type="NCBI Taxonomy" id="1652028"/>
    <lineage>
        <taxon>Bacteria</taxon>
        <taxon>Bacillati</taxon>
        <taxon>Actinomycetota</taxon>
        <taxon>Actinomycetes</taxon>
        <taxon>Micrococcales</taxon>
        <taxon>Dermabacteraceae</taxon>
        <taxon>Brachybacterium</taxon>
    </lineage>
</organism>
<sequence>MNDAPGNPSPTTDGTADGHLRTDGPIGDVSGDQPELKRAITPKLLLLFIVGDILGTGVYALTGQVAGQVGGAGWLPIIIAFLVAMVSALSYVEMVTKYPQAAGAALYVHKAFGLHFVTFMVTFAVLSSGITSASNSAIFLAENVLKAFRLDESLGEGVATQTATGIALVFLCLVACINMRGVSESVKLNVVLTLIELSGLALVLIIGFLAIGRGDADFSRVIIFESPEDKSMFMAVIGATALAFFSMVGFEDSVNMAEETVDPAKNFPKMLLGGLSITGVIYVLVSVTAVAVVPIGELTTASTPLLSVVAHGAPDFPIDTIFAFISIFAVANTVLINMMMASRLLYGMAKQGVLPGFLSGVLKGRRTPYAGVLFSTGLAIVLVLVVRYVLAEKTIAALGGTTALLLLAVFGMVNIAVLVLRKDPGEPGHFRTPTVLPFIGAITSFLLVTPLAQPTQNYVIAGGLLAVGLVLYVITYLYNAAVRGRTTRFRHPDDIGRD</sequence>
<feature type="transmembrane region" description="Helical" evidence="7">
    <location>
        <begin position="458"/>
        <end position="478"/>
    </location>
</feature>
<proteinExistence type="predicted"/>
<dbReference type="PIRSF" id="PIRSF006060">
    <property type="entry name" value="AA_transporter"/>
    <property type="match status" value="1"/>
</dbReference>
<comment type="subcellular location">
    <subcellularLocation>
        <location evidence="1">Cell membrane</location>
        <topology evidence="1">Multi-pass membrane protein</topology>
    </subcellularLocation>
</comment>
<feature type="transmembrane region" description="Helical" evidence="7">
    <location>
        <begin position="367"/>
        <end position="389"/>
    </location>
</feature>
<feature type="transmembrane region" description="Helical" evidence="7">
    <location>
        <begin position="321"/>
        <end position="346"/>
    </location>
</feature>
<dbReference type="Proteomes" id="UP001164305">
    <property type="component" value="Chromosome"/>
</dbReference>
<dbReference type="EMBL" id="CP107020">
    <property type="protein sequence ID" value="UYG17511.1"/>
    <property type="molecule type" value="Genomic_DNA"/>
</dbReference>
<reference evidence="8" key="1">
    <citation type="submission" date="2022-10" db="EMBL/GenBank/DDBJ databases">
        <title>Whole-Genome Sequencing of Brachybacterium huguangmaarense BRM-3, Isolated from Betula schmidtii.</title>
        <authorList>
            <person name="Haam D."/>
        </authorList>
    </citation>
    <scope>NUCLEOTIDE SEQUENCE</scope>
    <source>
        <strain evidence="8">BRM-3</strain>
    </source>
</reference>
<dbReference type="InterPro" id="IPR002293">
    <property type="entry name" value="AA/rel_permease1"/>
</dbReference>
<protein>
    <submittedName>
        <fullName evidence="8">APC family permease</fullName>
    </submittedName>
</protein>
<dbReference type="Pfam" id="PF13520">
    <property type="entry name" value="AA_permease_2"/>
    <property type="match status" value="1"/>
</dbReference>
<evidence type="ECO:0000256" key="7">
    <source>
        <dbReference type="SAM" id="Phobius"/>
    </source>
</evidence>
<dbReference type="RefSeq" id="WP_263594720.1">
    <property type="nucleotide sequence ID" value="NZ_CP107020.1"/>
</dbReference>
<feature type="transmembrane region" description="Helical" evidence="7">
    <location>
        <begin position="190"/>
        <end position="211"/>
    </location>
</feature>
<feature type="transmembrane region" description="Helical" evidence="7">
    <location>
        <begin position="74"/>
        <end position="92"/>
    </location>
</feature>
<evidence type="ECO:0000256" key="1">
    <source>
        <dbReference type="ARBA" id="ARBA00004651"/>
    </source>
</evidence>
<feature type="transmembrane region" description="Helical" evidence="7">
    <location>
        <begin position="395"/>
        <end position="420"/>
    </location>
</feature>
<keyword evidence="9" id="KW-1185">Reference proteome</keyword>
<evidence type="ECO:0000256" key="3">
    <source>
        <dbReference type="ARBA" id="ARBA00022692"/>
    </source>
</evidence>
<accession>A0ABY6G2S1</accession>
<evidence type="ECO:0000313" key="9">
    <source>
        <dbReference type="Proteomes" id="UP001164305"/>
    </source>
</evidence>
<feature type="transmembrane region" description="Helical" evidence="7">
    <location>
        <begin position="158"/>
        <end position="178"/>
    </location>
</feature>
<keyword evidence="2" id="KW-1003">Cell membrane</keyword>
<evidence type="ECO:0000256" key="2">
    <source>
        <dbReference type="ARBA" id="ARBA00022475"/>
    </source>
</evidence>
<evidence type="ECO:0000256" key="5">
    <source>
        <dbReference type="ARBA" id="ARBA00023136"/>
    </source>
</evidence>
<feature type="transmembrane region" description="Helical" evidence="7">
    <location>
        <begin position="432"/>
        <end position="452"/>
    </location>
</feature>
<feature type="transmembrane region" description="Helical" evidence="7">
    <location>
        <begin position="44"/>
        <end position="62"/>
    </location>
</feature>
<evidence type="ECO:0000256" key="4">
    <source>
        <dbReference type="ARBA" id="ARBA00022989"/>
    </source>
</evidence>
<dbReference type="InterPro" id="IPR050367">
    <property type="entry name" value="APC_superfamily"/>
</dbReference>
<evidence type="ECO:0000313" key="8">
    <source>
        <dbReference type="EMBL" id="UYG17511.1"/>
    </source>
</evidence>
<keyword evidence="3 7" id="KW-0812">Transmembrane</keyword>
<feature type="transmembrane region" description="Helical" evidence="7">
    <location>
        <begin position="231"/>
        <end position="250"/>
    </location>
</feature>
<dbReference type="PANTHER" id="PTHR42770:SF7">
    <property type="entry name" value="MEMBRANE PROTEIN"/>
    <property type="match status" value="1"/>
</dbReference>
<keyword evidence="5 7" id="KW-0472">Membrane</keyword>
<evidence type="ECO:0000256" key="6">
    <source>
        <dbReference type="SAM" id="MobiDB-lite"/>
    </source>
</evidence>
<name>A0ABY6G2S1_9MICO</name>
<feature type="transmembrane region" description="Helical" evidence="7">
    <location>
        <begin position="112"/>
        <end position="138"/>
    </location>
</feature>
<gene>
    <name evidence="8" type="ORF">BRM3_03525</name>
</gene>
<feature type="region of interest" description="Disordered" evidence="6">
    <location>
        <begin position="1"/>
        <end position="33"/>
    </location>
</feature>
<keyword evidence="4 7" id="KW-1133">Transmembrane helix</keyword>
<feature type="transmembrane region" description="Helical" evidence="7">
    <location>
        <begin position="271"/>
        <end position="295"/>
    </location>
</feature>